<dbReference type="AlphaFoldDB" id="A0AAJ8BYE2"/>
<dbReference type="GeneID" id="84590206"/>
<accession>A0AAJ8BYE2</accession>
<gene>
    <name evidence="1" type="ORF">An02g01010</name>
</gene>
<reference evidence="1" key="2">
    <citation type="submission" date="2025-08" db="UniProtKB">
        <authorList>
            <consortium name="RefSeq"/>
        </authorList>
    </citation>
    <scope>IDENTIFICATION</scope>
</reference>
<dbReference type="RefSeq" id="XP_059605978.1">
    <property type="nucleotide sequence ID" value="XM_059746036.1"/>
</dbReference>
<protein>
    <submittedName>
        <fullName evidence="1">Uncharacterized protein</fullName>
    </submittedName>
</protein>
<reference evidence="1" key="1">
    <citation type="submission" date="2025-02" db="EMBL/GenBank/DDBJ databases">
        <authorList>
            <consortium name="NCBI Genome Project"/>
        </authorList>
    </citation>
    <scope>NUCLEOTIDE SEQUENCE</scope>
</reference>
<evidence type="ECO:0000313" key="1">
    <source>
        <dbReference type="RefSeq" id="XP_059605978.1"/>
    </source>
</evidence>
<sequence>MELVAEDEHIVRRVSGHVSSPRCSDLPGLSCRLYPHVSVNVIRIPNSMSMSGLTAVVGHMVNLFNVQLTKFLHLSEPMDPAKPWGPSTHIPVLFVWSSLHPQVFFSFIVSLTALVQAINGNTVRRSGHLRLYRQPDYGHVRRISLSDVPEDWKCTKASCNSHRVENEPLRTVFVLTSDKELLDTAILDYDVTMYIGTIDEISSEVEISARGMMNQLLDFFNVLEKYRASILDILDEQQTAVTKTLW</sequence>
<name>A0AAJ8BYE2_ASPNG</name>
<dbReference type="VEuPathDB" id="FungiDB:An02g01010"/>
<organism evidence="1">
    <name type="scientific">Aspergillus niger</name>
    <dbReference type="NCBI Taxonomy" id="5061"/>
    <lineage>
        <taxon>Eukaryota</taxon>
        <taxon>Fungi</taxon>
        <taxon>Dikarya</taxon>
        <taxon>Ascomycota</taxon>
        <taxon>Pezizomycotina</taxon>
        <taxon>Eurotiomycetes</taxon>
        <taxon>Eurotiomycetidae</taxon>
        <taxon>Eurotiales</taxon>
        <taxon>Aspergillaceae</taxon>
        <taxon>Aspergillus</taxon>
        <taxon>Aspergillus subgen. Circumdati</taxon>
    </lineage>
</organism>
<dbReference type="KEGG" id="ang:An02g01010"/>
<proteinExistence type="predicted"/>